<evidence type="ECO:0000313" key="4">
    <source>
        <dbReference type="Proteomes" id="UP000193335"/>
    </source>
</evidence>
<keyword evidence="1" id="KW-0238">DNA-binding</keyword>
<evidence type="ECO:0000259" key="2">
    <source>
        <dbReference type="Pfam" id="PF20172"/>
    </source>
</evidence>
<dbReference type="InterPro" id="IPR011010">
    <property type="entry name" value="DNA_brk_join_enz"/>
</dbReference>
<sequence length="278" mass="31350">MGALGTPRRHPESGIFWLWKRVPDRLQKLVGKREIKISLRTRDPGIARIRYLEAALKIELSWERDATPIVGAWSTQTPPIGSLGIAAKPAVEIQPEQADVSELAASRPQLTLRSVFKSYANEAQLAPSTLKRWEPVIERLIDHLGHDQADRISRSNIVAWKKKLLEMGMSNITVRDVYLAAAKATLQFAVDQEMLLENPAAGIRVRVKDSLHERDKGFSGEEARTILAATVRPPSNKISIEMAAARRWVPWICAYNHRGCVFDSLDGFRGDRRHDRRP</sequence>
<dbReference type="AlphaFoldDB" id="A0A1Y2JT68"/>
<dbReference type="InterPro" id="IPR010998">
    <property type="entry name" value="Integrase_recombinase_N"/>
</dbReference>
<dbReference type="GO" id="GO:0003677">
    <property type="term" value="F:DNA binding"/>
    <property type="evidence" value="ECO:0007669"/>
    <property type="project" value="UniProtKB-KW"/>
</dbReference>
<evidence type="ECO:0000313" key="3">
    <source>
        <dbReference type="EMBL" id="OSJ35015.1"/>
    </source>
</evidence>
<dbReference type="Pfam" id="PF20172">
    <property type="entry name" value="DUF6538"/>
    <property type="match status" value="1"/>
</dbReference>
<dbReference type="RefSeq" id="WP_085399473.1">
    <property type="nucleotide sequence ID" value="NZ_NAFL01000224.1"/>
</dbReference>
<name>A0A1Y2JT68_BRAJP</name>
<dbReference type="InterPro" id="IPR046668">
    <property type="entry name" value="DUF6538"/>
</dbReference>
<organism evidence="3 4">
    <name type="scientific">Bradyrhizobium japonicum</name>
    <dbReference type="NCBI Taxonomy" id="375"/>
    <lineage>
        <taxon>Bacteria</taxon>
        <taxon>Pseudomonadati</taxon>
        <taxon>Pseudomonadota</taxon>
        <taxon>Alphaproteobacteria</taxon>
        <taxon>Hyphomicrobiales</taxon>
        <taxon>Nitrobacteraceae</taxon>
        <taxon>Bradyrhizobium</taxon>
    </lineage>
</organism>
<proteinExistence type="predicted"/>
<dbReference type="Proteomes" id="UP000193335">
    <property type="component" value="Unassembled WGS sequence"/>
</dbReference>
<accession>A0A1Y2JT68</accession>
<evidence type="ECO:0000256" key="1">
    <source>
        <dbReference type="ARBA" id="ARBA00023125"/>
    </source>
</evidence>
<gene>
    <name evidence="3" type="ORF">BSZ19_10205</name>
</gene>
<protein>
    <recommendedName>
        <fullName evidence="2">DUF6538 domain-containing protein</fullName>
    </recommendedName>
</protein>
<reference evidence="3 4" key="1">
    <citation type="submission" date="2017-03" db="EMBL/GenBank/DDBJ databases">
        <title>Whole genome sequences of fourteen strains of Bradyrhizobium canariense and one strain of Bradyrhizobium japonicum isolated from Lupinus (Papilionoideae: Genisteae) species in Algeria.</title>
        <authorList>
            <person name="Crovadore J."/>
            <person name="Chekireb D."/>
            <person name="Brachmann A."/>
            <person name="Chablais R."/>
            <person name="Cochard B."/>
            <person name="Lefort F."/>
        </authorList>
    </citation>
    <scope>NUCLEOTIDE SEQUENCE [LARGE SCALE GENOMIC DNA]</scope>
    <source>
        <strain evidence="3 4">UBMA197</strain>
    </source>
</reference>
<dbReference type="Gene3D" id="1.10.150.130">
    <property type="match status" value="1"/>
</dbReference>
<dbReference type="EMBL" id="NAFL01000224">
    <property type="protein sequence ID" value="OSJ35015.1"/>
    <property type="molecule type" value="Genomic_DNA"/>
</dbReference>
<comment type="caution">
    <text evidence="3">The sequence shown here is derived from an EMBL/GenBank/DDBJ whole genome shotgun (WGS) entry which is preliminary data.</text>
</comment>
<dbReference type="SUPFAM" id="SSF56349">
    <property type="entry name" value="DNA breaking-rejoining enzymes"/>
    <property type="match status" value="1"/>
</dbReference>
<feature type="domain" description="DUF6538" evidence="2">
    <location>
        <begin position="13"/>
        <end position="63"/>
    </location>
</feature>